<name>A0AAD7BG60_9AGAR</name>
<accession>A0AAD7BG60</accession>
<dbReference type="EMBL" id="JARKIF010000018">
    <property type="protein sequence ID" value="KAJ7619686.1"/>
    <property type="molecule type" value="Genomic_DNA"/>
</dbReference>
<dbReference type="Proteomes" id="UP001221142">
    <property type="component" value="Unassembled WGS sequence"/>
</dbReference>
<dbReference type="AlphaFoldDB" id="A0AAD7BG60"/>
<organism evidence="1 2">
    <name type="scientific">Roridomyces roridus</name>
    <dbReference type="NCBI Taxonomy" id="1738132"/>
    <lineage>
        <taxon>Eukaryota</taxon>
        <taxon>Fungi</taxon>
        <taxon>Dikarya</taxon>
        <taxon>Basidiomycota</taxon>
        <taxon>Agaricomycotina</taxon>
        <taxon>Agaricomycetes</taxon>
        <taxon>Agaricomycetidae</taxon>
        <taxon>Agaricales</taxon>
        <taxon>Marasmiineae</taxon>
        <taxon>Mycenaceae</taxon>
        <taxon>Roridomyces</taxon>
    </lineage>
</organism>
<comment type="caution">
    <text evidence="1">The sequence shown here is derived from an EMBL/GenBank/DDBJ whole genome shotgun (WGS) entry which is preliminary data.</text>
</comment>
<sequence>MISLPADGLFTQSLKLMRRLEHLTIRDVRQPSGAISYLPTLTFPNLLSCFIIERRADAWKLHITQFLSRHPTITHIRLSESYSAVPVREGGLLPKLQYYDGPIHLPSFSSHGLIAARTYWVSLLPITTRVEKLCPLTGPNLTSFCIHSPISAGRVIEVLVHLSIHIPHLEKLEMHCSDESRGTVLHFRSFLLYPVLITTQETVNAYLSRCERLEYLAFCCGQKCERSTVDDRRMLQLWTNTSSTLRGCCIGNTAWRKVEEMWEECSLGQFDMEAGFSVFEEFKVVR</sequence>
<proteinExistence type="predicted"/>
<evidence type="ECO:0008006" key="3">
    <source>
        <dbReference type="Google" id="ProtNLM"/>
    </source>
</evidence>
<gene>
    <name evidence="1" type="ORF">FB45DRAFT_931416</name>
</gene>
<evidence type="ECO:0000313" key="1">
    <source>
        <dbReference type="EMBL" id="KAJ7619686.1"/>
    </source>
</evidence>
<reference evidence="1" key="1">
    <citation type="submission" date="2023-03" db="EMBL/GenBank/DDBJ databases">
        <title>Massive genome expansion in bonnet fungi (Mycena s.s.) driven by repeated elements and novel gene families across ecological guilds.</title>
        <authorList>
            <consortium name="Lawrence Berkeley National Laboratory"/>
            <person name="Harder C.B."/>
            <person name="Miyauchi S."/>
            <person name="Viragh M."/>
            <person name="Kuo A."/>
            <person name="Thoen E."/>
            <person name="Andreopoulos B."/>
            <person name="Lu D."/>
            <person name="Skrede I."/>
            <person name="Drula E."/>
            <person name="Henrissat B."/>
            <person name="Morin E."/>
            <person name="Kohler A."/>
            <person name="Barry K."/>
            <person name="LaButti K."/>
            <person name="Morin E."/>
            <person name="Salamov A."/>
            <person name="Lipzen A."/>
            <person name="Mereny Z."/>
            <person name="Hegedus B."/>
            <person name="Baldrian P."/>
            <person name="Stursova M."/>
            <person name="Weitz H."/>
            <person name="Taylor A."/>
            <person name="Grigoriev I.V."/>
            <person name="Nagy L.G."/>
            <person name="Martin F."/>
            <person name="Kauserud H."/>
        </authorList>
    </citation>
    <scope>NUCLEOTIDE SEQUENCE</scope>
    <source>
        <strain evidence="1">9284</strain>
    </source>
</reference>
<keyword evidence="2" id="KW-1185">Reference proteome</keyword>
<evidence type="ECO:0000313" key="2">
    <source>
        <dbReference type="Proteomes" id="UP001221142"/>
    </source>
</evidence>
<protein>
    <recommendedName>
        <fullName evidence="3">F-box domain-containing protein</fullName>
    </recommendedName>
</protein>